<organism evidence="2 3">
    <name type="scientific">Aliiroseovarius halocynthiae</name>
    <dbReference type="NCBI Taxonomy" id="985055"/>
    <lineage>
        <taxon>Bacteria</taxon>
        <taxon>Pseudomonadati</taxon>
        <taxon>Pseudomonadota</taxon>
        <taxon>Alphaproteobacteria</taxon>
        <taxon>Rhodobacterales</taxon>
        <taxon>Paracoccaceae</taxon>
        <taxon>Aliiroseovarius</taxon>
    </lineage>
</organism>
<gene>
    <name evidence="2" type="ORF">FIL88_08970</name>
</gene>
<dbReference type="RefSeq" id="WP_142853810.1">
    <property type="nucleotide sequence ID" value="NZ_FXWW01000002.1"/>
</dbReference>
<dbReference type="AlphaFoldDB" id="A0A545SRQ1"/>
<dbReference type="Gene3D" id="3.30.70.100">
    <property type="match status" value="1"/>
</dbReference>
<dbReference type="InterPro" id="IPR010753">
    <property type="entry name" value="DUF1330"/>
</dbReference>
<dbReference type="InterPro" id="IPR011008">
    <property type="entry name" value="Dimeric_a/b-barrel"/>
</dbReference>
<evidence type="ECO:0000313" key="3">
    <source>
        <dbReference type="Proteomes" id="UP000315816"/>
    </source>
</evidence>
<accession>A0A545SRQ1</accession>
<feature type="domain" description="DUF1330" evidence="1">
    <location>
        <begin position="5"/>
        <end position="67"/>
    </location>
</feature>
<keyword evidence="3" id="KW-1185">Reference proteome</keyword>
<dbReference type="OrthoDB" id="582594at2"/>
<evidence type="ECO:0000313" key="2">
    <source>
        <dbReference type="EMBL" id="TQV67639.1"/>
    </source>
</evidence>
<reference evidence="2 3" key="1">
    <citation type="submission" date="2019-06" db="EMBL/GenBank/DDBJ databases">
        <title>A novel species of marine bacteria.</title>
        <authorList>
            <person name="Wang Y."/>
        </authorList>
    </citation>
    <scope>NUCLEOTIDE SEQUENCE [LARGE SCALE GENOMIC DNA]</scope>
    <source>
        <strain evidence="2 3">MA1-10</strain>
    </source>
</reference>
<name>A0A545SRQ1_9RHOB</name>
<dbReference type="SUPFAM" id="SSF54909">
    <property type="entry name" value="Dimeric alpha+beta barrel"/>
    <property type="match status" value="1"/>
</dbReference>
<comment type="caution">
    <text evidence="2">The sequence shown here is derived from an EMBL/GenBank/DDBJ whole genome shotgun (WGS) entry which is preliminary data.</text>
</comment>
<dbReference type="Proteomes" id="UP000315816">
    <property type="component" value="Unassembled WGS sequence"/>
</dbReference>
<evidence type="ECO:0000259" key="1">
    <source>
        <dbReference type="Pfam" id="PF07045"/>
    </source>
</evidence>
<protein>
    <submittedName>
        <fullName evidence="2">DUF1330 domain-containing protein</fullName>
    </submittedName>
</protein>
<dbReference type="EMBL" id="VICH01000006">
    <property type="protein sequence ID" value="TQV67639.1"/>
    <property type="molecule type" value="Genomic_DNA"/>
</dbReference>
<sequence length="69" mass="7793">MYSNRHSSNCVRRHEVADVLSGSDLPQFVSVIEYPTTNAIKAVFNSPEYLALKPVREQAFSRYEVCVTA</sequence>
<proteinExistence type="predicted"/>
<dbReference type="Pfam" id="PF07045">
    <property type="entry name" value="DUF1330"/>
    <property type="match status" value="1"/>
</dbReference>